<dbReference type="SMART" id="SM00318">
    <property type="entry name" value="SNc"/>
    <property type="match status" value="4"/>
</dbReference>
<dbReference type="EMBL" id="KN831783">
    <property type="protein sequence ID" value="KIM40181.1"/>
    <property type="molecule type" value="Genomic_DNA"/>
</dbReference>
<evidence type="ECO:0000313" key="7">
    <source>
        <dbReference type="EMBL" id="KIM40181.1"/>
    </source>
</evidence>
<evidence type="ECO:0000259" key="5">
    <source>
        <dbReference type="PROSITE" id="PS50304"/>
    </source>
</evidence>
<dbReference type="GO" id="GO:0005634">
    <property type="term" value="C:nucleus"/>
    <property type="evidence" value="ECO:0007669"/>
    <property type="project" value="TreeGrafter"/>
</dbReference>
<dbReference type="FunFam" id="2.40.50.90:FF:000001">
    <property type="entry name" value="Staphylococcal nuclease domain-containing protein"/>
    <property type="match status" value="1"/>
</dbReference>
<dbReference type="SUPFAM" id="SSF63748">
    <property type="entry name" value="Tudor/PWWP/MBT"/>
    <property type="match status" value="1"/>
</dbReference>
<dbReference type="Proteomes" id="UP000053424">
    <property type="component" value="Unassembled WGS sequence"/>
</dbReference>
<keyword evidence="8" id="KW-1185">Reference proteome</keyword>
<dbReference type="GO" id="GO:0004518">
    <property type="term" value="F:nuclease activity"/>
    <property type="evidence" value="ECO:0007669"/>
    <property type="project" value="TreeGrafter"/>
</dbReference>
<protein>
    <recommendedName>
        <fullName evidence="9">Transcription factor</fullName>
    </recommendedName>
</protein>
<dbReference type="Pfam" id="PF00565">
    <property type="entry name" value="SNase"/>
    <property type="match status" value="4"/>
</dbReference>
<name>A0A0C3C9E1_HEBCY</name>
<dbReference type="GO" id="GO:0006402">
    <property type="term" value="P:mRNA catabolic process"/>
    <property type="evidence" value="ECO:0007669"/>
    <property type="project" value="UniProtKB-UniRule"/>
</dbReference>
<evidence type="ECO:0000256" key="1">
    <source>
        <dbReference type="ARBA" id="ARBA00004496"/>
    </source>
</evidence>
<dbReference type="InterPro" id="IPR035437">
    <property type="entry name" value="SNase_OB-fold_sf"/>
</dbReference>
<dbReference type="GO" id="GO:0005829">
    <property type="term" value="C:cytosol"/>
    <property type="evidence" value="ECO:0007669"/>
    <property type="project" value="UniProtKB-UniRule"/>
</dbReference>
<dbReference type="PANTHER" id="PTHR12302">
    <property type="entry name" value="EBNA2 BINDING PROTEIN P100"/>
    <property type="match status" value="1"/>
</dbReference>
<keyword evidence="2 4" id="KW-0963">Cytoplasm</keyword>
<dbReference type="CDD" id="cd00175">
    <property type="entry name" value="SNc"/>
    <property type="match status" value="1"/>
</dbReference>
<reference evidence="8" key="2">
    <citation type="submission" date="2015-01" db="EMBL/GenBank/DDBJ databases">
        <title>Evolutionary Origins and Diversification of the Mycorrhizal Mutualists.</title>
        <authorList>
            <consortium name="DOE Joint Genome Institute"/>
            <consortium name="Mycorrhizal Genomics Consortium"/>
            <person name="Kohler A."/>
            <person name="Kuo A."/>
            <person name="Nagy L.G."/>
            <person name="Floudas D."/>
            <person name="Copeland A."/>
            <person name="Barry K.W."/>
            <person name="Cichocki N."/>
            <person name="Veneault-Fourrey C."/>
            <person name="LaButti K."/>
            <person name="Lindquist E.A."/>
            <person name="Lipzen A."/>
            <person name="Lundell T."/>
            <person name="Morin E."/>
            <person name="Murat C."/>
            <person name="Riley R."/>
            <person name="Ohm R."/>
            <person name="Sun H."/>
            <person name="Tunlid A."/>
            <person name="Henrissat B."/>
            <person name="Grigoriev I.V."/>
            <person name="Hibbett D.S."/>
            <person name="Martin F."/>
        </authorList>
    </citation>
    <scope>NUCLEOTIDE SEQUENCE [LARGE SCALE GENOMIC DNA]</scope>
    <source>
        <strain evidence="8">h7</strain>
    </source>
</reference>
<evidence type="ECO:0000259" key="6">
    <source>
        <dbReference type="PROSITE" id="PS50830"/>
    </source>
</evidence>
<dbReference type="Gene3D" id="2.30.30.140">
    <property type="match status" value="1"/>
</dbReference>
<dbReference type="SUPFAM" id="SSF50199">
    <property type="entry name" value="Staphylococcal nuclease"/>
    <property type="match status" value="5"/>
</dbReference>
<keyword evidence="3" id="KW-0677">Repeat</keyword>
<evidence type="ECO:0000256" key="3">
    <source>
        <dbReference type="ARBA" id="ARBA00022737"/>
    </source>
</evidence>
<dbReference type="PROSITE" id="PS50304">
    <property type="entry name" value="TUDOR"/>
    <property type="match status" value="1"/>
</dbReference>
<dbReference type="GO" id="GO:0031047">
    <property type="term" value="P:regulatory ncRNA-mediated gene silencing"/>
    <property type="evidence" value="ECO:0007669"/>
    <property type="project" value="UniProtKB-UniRule"/>
</dbReference>
<feature type="domain" description="TNase-like" evidence="6">
    <location>
        <begin position="173"/>
        <end position="329"/>
    </location>
</feature>
<dbReference type="OrthoDB" id="10023235at2759"/>
<dbReference type="GO" id="GO:0031332">
    <property type="term" value="C:RNAi effector complex"/>
    <property type="evidence" value="ECO:0007669"/>
    <property type="project" value="InterPro"/>
</dbReference>
<dbReference type="STRING" id="686832.A0A0C3C9E1"/>
<comment type="subcellular location">
    <subcellularLocation>
        <location evidence="1 4">Cytoplasm</location>
    </subcellularLocation>
</comment>
<evidence type="ECO:0000313" key="8">
    <source>
        <dbReference type="Proteomes" id="UP000053424"/>
    </source>
</evidence>
<organism evidence="7 8">
    <name type="scientific">Hebeloma cylindrosporum</name>
    <dbReference type="NCBI Taxonomy" id="76867"/>
    <lineage>
        <taxon>Eukaryota</taxon>
        <taxon>Fungi</taxon>
        <taxon>Dikarya</taxon>
        <taxon>Basidiomycota</taxon>
        <taxon>Agaricomycotina</taxon>
        <taxon>Agaricomycetes</taxon>
        <taxon>Agaricomycetidae</taxon>
        <taxon>Agaricales</taxon>
        <taxon>Agaricineae</taxon>
        <taxon>Hymenogastraceae</taxon>
        <taxon>Hebeloma</taxon>
    </lineage>
</organism>
<dbReference type="FunFam" id="2.30.30.140:FF:000018">
    <property type="entry name" value="Serine/threonine-protein kinase 31"/>
    <property type="match status" value="1"/>
</dbReference>
<gene>
    <name evidence="7" type="ORF">M413DRAFT_173266</name>
</gene>
<sequence length="913" mass="100808">MSSKKKIHHISSIAVISGDSLILRGRPGPQGQPPKERVLHLADLSAPRLGTSTREDEPWAFESREFLRQLAVGKEISFISIHSLPSNDDIPRDLGNAEIGGVDLTSELLKNGWAKLKEIKREHSEEDNKRKDIESEARAAGKGVWNPHGPKAHAVNHTMPTDSQAFVTEWKGKPIDALVEQVRDGTTLRVRLLMPDGEHQMVNIALAGVRSARASTKQGEPSEPWGEEAKFFTESRLLQRPVKVQILSLPNSTATPFQTSTNATAPPTASIYIGTVIHPSGNITEHLVAAGLARVVDWHAGMLASGGGMERLRAAEKVAKERRLCLYANLPSSASVGRSNGPVSNGQSQTFDATVVRVWSGDQVSVIEKDTSVERRLQLSSTRGPKLSDPRQAFYAQEAREFLRKKLIGKHVKVHIDFVRPREGEFEERDCATIRYGGHGANIAEQLIEKGFASIVRHKRDDEDRSPDYDKLMAAEQAAVADLRGIHSGKDFPAPKQALNISETSSRATQYLNSFKRLGRIPAIVDYVAAGSRFKIFLPKDNQTLTLVLAGIRAPRTARNASEKSEPYGSEAYEFAMRRYMQRDVEFEVESIDKSGGFIGSLFLNKSENAALTLVKEGLATVHSFSADGLSWARQLYEAEEEAKQAKRKIWSTYDEEASKAAETAAENEGEAGPLKSEYLDVIVSDVRTNNGFSFSVQILNTEGIASLETLMREFSIHHRSPISSPPGFVPKGGDLVSAKFSDGAWYRAKIRRASPIKKEAEVTFIDYGNQDTVAFSNIRPLDPKFRSLPGQAHDARLSFIKLAGPDTDYYAEAIDRFRSICEGRKLVANIDRKEGTLLHLRLIDPSNPSATSDPLACVNADLVREGLALIDRKGCKYLSSYPQVVKKLESSIMEAKRDRAGMFEFGDVEEDD</sequence>
<dbReference type="HOGENOM" id="CLU_005966_1_0_1"/>
<evidence type="ECO:0000256" key="4">
    <source>
        <dbReference type="PIRNR" id="PIRNR017179"/>
    </source>
</evidence>
<reference evidence="7 8" key="1">
    <citation type="submission" date="2014-04" db="EMBL/GenBank/DDBJ databases">
        <authorList>
            <consortium name="DOE Joint Genome Institute"/>
            <person name="Kuo A."/>
            <person name="Gay G."/>
            <person name="Dore J."/>
            <person name="Kohler A."/>
            <person name="Nagy L.G."/>
            <person name="Floudas D."/>
            <person name="Copeland A."/>
            <person name="Barry K.W."/>
            <person name="Cichocki N."/>
            <person name="Veneault-Fourrey C."/>
            <person name="LaButti K."/>
            <person name="Lindquist E.A."/>
            <person name="Lipzen A."/>
            <person name="Lundell T."/>
            <person name="Morin E."/>
            <person name="Murat C."/>
            <person name="Sun H."/>
            <person name="Tunlid A."/>
            <person name="Henrissat B."/>
            <person name="Grigoriev I.V."/>
            <person name="Hibbett D.S."/>
            <person name="Martin F."/>
            <person name="Nordberg H.P."/>
            <person name="Cantor M.N."/>
            <person name="Hua S.X."/>
        </authorList>
    </citation>
    <scope>NUCLEOTIDE SEQUENCE [LARGE SCALE GENOMIC DNA]</scope>
    <source>
        <strain evidence="8">h7</strain>
    </source>
</reference>
<dbReference type="GO" id="GO:0003723">
    <property type="term" value="F:RNA binding"/>
    <property type="evidence" value="ECO:0007669"/>
    <property type="project" value="UniProtKB-UniRule"/>
</dbReference>
<dbReference type="PIRSF" id="PIRSF017179">
    <property type="entry name" value="RISC-Tudor-SN"/>
    <property type="match status" value="1"/>
</dbReference>
<feature type="domain" description="TNase-like" evidence="6">
    <location>
        <begin position="519"/>
        <end position="653"/>
    </location>
</feature>
<proteinExistence type="predicted"/>
<dbReference type="InterPro" id="IPR002999">
    <property type="entry name" value="Tudor"/>
</dbReference>
<dbReference type="Gene3D" id="2.40.50.90">
    <property type="match status" value="5"/>
</dbReference>
<evidence type="ECO:0008006" key="9">
    <source>
        <dbReference type="Google" id="ProtNLM"/>
    </source>
</evidence>
<feature type="domain" description="TNase-like" evidence="6">
    <location>
        <begin position="15"/>
        <end position="147"/>
    </location>
</feature>
<dbReference type="SMART" id="SM00333">
    <property type="entry name" value="TUDOR"/>
    <property type="match status" value="1"/>
</dbReference>
<dbReference type="Pfam" id="PF00567">
    <property type="entry name" value="TUDOR"/>
    <property type="match status" value="1"/>
</dbReference>
<accession>A0A0C3C9E1</accession>
<dbReference type="PANTHER" id="PTHR12302:SF2">
    <property type="entry name" value="STAPHYLOCOCCAL NUCLEASE DOMAIN-CONTAINING PROTEIN 1"/>
    <property type="match status" value="1"/>
</dbReference>
<feature type="domain" description="TNase-like" evidence="6">
    <location>
        <begin position="349"/>
        <end position="489"/>
    </location>
</feature>
<dbReference type="InterPro" id="IPR016071">
    <property type="entry name" value="Staphylococal_nuclease_OB-fold"/>
</dbReference>
<dbReference type="AlphaFoldDB" id="A0A0C3C9E1"/>
<dbReference type="InterPro" id="IPR016685">
    <property type="entry name" value="Silence_cplx_Nase-comp_TudorSN"/>
</dbReference>
<evidence type="ECO:0000256" key="2">
    <source>
        <dbReference type="ARBA" id="ARBA00022490"/>
    </source>
</evidence>
<dbReference type="PROSITE" id="PS50830">
    <property type="entry name" value="TNASE_3"/>
    <property type="match status" value="4"/>
</dbReference>
<feature type="domain" description="Tudor" evidence="5">
    <location>
        <begin position="729"/>
        <end position="789"/>
    </location>
</feature>